<dbReference type="EMBL" id="BQNB010021296">
    <property type="protein sequence ID" value="GJU04919.1"/>
    <property type="molecule type" value="Genomic_DNA"/>
</dbReference>
<name>A0ABQ5J147_9ASTR</name>
<sequence>MIMISKRRDKINPRKKRLNLEEAKGQKVDKSFGLDFVSFMVGNEPTSYREALVVLLSRCKPLGHKWIFKKKMKADGTISKHKARLVIKEFRQREGLELISECKTVSRDIFIINDDFLRQLLLNRVITIDYGKSVDNIADPLAKGLSSELVRDSSKNQASAHDHNEHDYEDLTMSGRVLCVYRDCAELMERVKRRICDWKNKFLSFAGRAQLVRSVLSSMHVYWASVFILPSSLIIELEQLMRGFLWCQGEMKRGKAKVAWEVVCLPKKEGGLGIRRLDIFNKALVSSHIWSLLSGKESLWVKWIHVYKLNGRSFWDIPIRGNMSWGWRKILHVRQLVRPLFRSHIGNGNLTFAWHDHWSSVGPLSKIVSNRDIYSAGFHLNAKVKDICDSGTWSWPLDWYAKYPLLTNVVAPTLNDLPDRITLCNMDNLDVNFSVAAVWDSIRPRSIEVDWFHVVWFSHHIPRYAIHLCLCVFFVKSNQIHMIIYFGWQFSSWVWDNLKPLLCIPNVPSALDDIVAFLIHVAKMKSIRSVVCKLVFSAACYFLWQERNYRIFKKKKRPKDKILELIKSNVRLKLLTCSFKKTPNVQMLAHIWKLPCSLVRPSPTLV</sequence>
<accession>A0ABQ5J147</accession>
<evidence type="ECO:0000313" key="1">
    <source>
        <dbReference type="EMBL" id="GJU04919.1"/>
    </source>
</evidence>
<dbReference type="Proteomes" id="UP001151760">
    <property type="component" value="Unassembled WGS sequence"/>
</dbReference>
<reference evidence="1" key="2">
    <citation type="submission" date="2022-01" db="EMBL/GenBank/DDBJ databases">
        <authorList>
            <person name="Yamashiro T."/>
            <person name="Shiraishi A."/>
            <person name="Satake H."/>
            <person name="Nakayama K."/>
        </authorList>
    </citation>
    <scope>NUCLEOTIDE SEQUENCE</scope>
</reference>
<evidence type="ECO:0008006" key="3">
    <source>
        <dbReference type="Google" id="ProtNLM"/>
    </source>
</evidence>
<keyword evidence="2" id="KW-1185">Reference proteome</keyword>
<gene>
    <name evidence="1" type="ORF">Tco_1121349</name>
</gene>
<proteinExistence type="predicted"/>
<protein>
    <recommendedName>
        <fullName evidence="3">Reverse transcriptase zinc-binding domain-containing protein</fullName>
    </recommendedName>
</protein>
<organism evidence="1 2">
    <name type="scientific">Tanacetum coccineum</name>
    <dbReference type="NCBI Taxonomy" id="301880"/>
    <lineage>
        <taxon>Eukaryota</taxon>
        <taxon>Viridiplantae</taxon>
        <taxon>Streptophyta</taxon>
        <taxon>Embryophyta</taxon>
        <taxon>Tracheophyta</taxon>
        <taxon>Spermatophyta</taxon>
        <taxon>Magnoliopsida</taxon>
        <taxon>eudicotyledons</taxon>
        <taxon>Gunneridae</taxon>
        <taxon>Pentapetalae</taxon>
        <taxon>asterids</taxon>
        <taxon>campanulids</taxon>
        <taxon>Asterales</taxon>
        <taxon>Asteraceae</taxon>
        <taxon>Asteroideae</taxon>
        <taxon>Anthemideae</taxon>
        <taxon>Anthemidinae</taxon>
        <taxon>Tanacetum</taxon>
    </lineage>
</organism>
<dbReference type="PANTHER" id="PTHR33116">
    <property type="entry name" value="REVERSE TRANSCRIPTASE ZINC-BINDING DOMAIN-CONTAINING PROTEIN-RELATED-RELATED"/>
    <property type="match status" value="1"/>
</dbReference>
<comment type="caution">
    <text evidence="1">The sequence shown here is derived from an EMBL/GenBank/DDBJ whole genome shotgun (WGS) entry which is preliminary data.</text>
</comment>
<reference evidence="1" key="1">
    <citation type="journal article" date="2022" name="Int. J. Mol. Sci.">
        <title>Draft Genome of Tanacetum Coccineum: Genomic Comparison of Closely Related Tanacetum-Family Plants.</title>
        <authorList>
            <person name="Yamashiro T."/>
            <person name="Shiraishi A."/>
            <person name="Nakayama K."/>
            <person name="Satake H."/>
        </authorList>
    </citation>
    <scope>NUCLEOTIDE SEQUENCE</scope>
</reference>
<dbReference type="PANTHER" id="PTHR33116:SF76">
    <property type="entry name" value="DUF4283 DOMAIN-CONTAINING PROTEIN"/>
    <property type="match status" value="1"/>
</dbReference>
<evidence type="ECO:0000313" key="2">
    <source>
        <dbReference type="Proteomes" id="UP001151760"/>
    </source>
</evidence>